<reference evidence="2" key="2">
    <citation type="submission" date="2015-01" db="EMBL/GenBank/DDBJ databases">
        <title>Evolutionary Origins and Diversification of the Mycorrhizal Mutualists.</title>
        <authorList>
            <consortium name="DOE Joint Genome Institute"/>
            <consortium name="Mycorrhizal Genomics Consortium"/>
            <person name="Kohler A."/>
            <person name="Kuo A."/>
            <person name="Nagy L.G."/>
            <person name="Floudas D."/>
            <person name="Copeland A."/>
            <person name="Barry K.W."/>
            <person name="Cichocki N."/>
            <person name="Veneault-Fourrey C."/>
            <person name="LaButti K."/>
            <person name="Lindquist E.A."/>
            <person name="Lipzen A."/>
            <person name="Lundell T."/>
            <person name="Morin E."/>
            <person name="Murat C."/>
            <person name="Riley R."/>
            <person name="Ohm R."/>
            <person name="Sun H."/>
            <person name="Tunlid A."/>
            <person name="Henrissat B."/>
            <person name="Grigoriev I.V."/>
            <person name="Hibbett D.S."/>
            <person name="Martin F."/>
        </authorList>
    </citation>
    <scope>NUCLEOTIDE SEQUENCE [LARGE SCALE GENOMIC DNA]</scope>
    <source>
        <strain evidence="2">Foug A</strain>
    </source>
</reference>
<dbReference type="Proteomes" id="UP000053989">
    <property type="component" value="Unassembled WGS sequence"/>
</dbReference>
<dbReference type="EMBL" id="KN822102">
    <property type="protein sequence ID" value="KIM57326.1"/>
    <property type="molecule type" value="Genomic_DNA"/>
</dbReference>
<evidence type="ECO:0000313" key="1">
    <source>
        <dbReference type="EMBL" id="KIM57326.1"/>
    </source>
</evidence>
<dbReference type="InParanoid" id="A0A0C3DMR6"/>
<protein>
    <submittedName>
        <fullName evidence="1">Uncharacterized protein</fullName>
    </submittedName>
</protein>
<accession>A0A0C3DMR6</accession>
<dbReference type="HOGENOM" id="CLU_3051774_0_0_1"/>
<name>A0A0C3DMR6_9AGAM</name>
<sequence>MCVAECEVDAYERAATDWMYERGKATTPRGHPVKMMGCPPIRQRRFFVRIPEHT</sequence>
<proteinExistence type="predicted"/>
<evidence type="ECO:0000313" key="2">
    <source>
        <dbReference type="Proteomes" id="UP000053989"/>
    </source>
</evidence>
<gene>
    <name evidence="1" type="ORF">SCLCIDRAFT_1219540</name>
</gene>
<keyword evidence="2" id="KW-1185">Reference proteome</keyword>
<reference evidence="1 2" key="1">
    <citation type="submission" date="2014-04" db="EMBL/GenBank/DDBJ databases">
        <authorList>
            <consortium name="DOE Joint Genome Institute"/>
            <person name="Kuo A."/>
            <person name="Kohler A."/>
            <person name="Nagy L.G."/>
            <person name="Floudas D."/>
            <person name="Copeland A."/>
            <person name="Barry K.W."/>
            <person name="Cichocki N."/>
            <person name="Veneault-Fourrey C."/>
            <person name="LaButti K."/>
            <person name="Lindquist E.A."/>
            <person name="Lipzen A."/>
            <person name="Lundell T."/>
            <person name="Morin E."/>
            <person name="Murat C."/>
            <person name="Sun H."/>
            <person name="Tunlid A."/>
            <person name="Henrissat B."/>
            <person name="Grigoriev I.V."/>
            <person name="Hibbett D.S."/>
            <person name="Martin F."/>
            <person name="Nordberg H.P."/>
            <person name="Cantor M.N."/>
            <person name="Hua S.X."/>
        </authorList>
    </citation>
    <scope>NUCLEOTIDE SEQUENCE [LARGE SCALE GENOMIC DNA]</scope>
    <source>
        <strain evidence="1 2">Foug A</strain>
    </source>
</reference>
<dbReference type="AlphaFoldDB" id="A0A0C3DMR6"/>
<organism evidence="1 2">
    <name type="scientific">Scleroderma citrinum Foug A</name>
    <dbReference type="NCBI Taxonomy" id="1036808"/>
    <lineage>
        <taxon>Eukaryota</taxon>
        <taxon>Fungi</taxon>
        <taxon>Dikarya</taxon>
        <taxon>Basidiomycota</taxon>
        <taxon>Agaricomycotina</taxon>
        <taxon>Agaricomycetes</taxon>
        <taxon>Agaricomycetidae</taxon>
        <taxon>Boletales</taxon>
        <taxon>Sclerodermatineae</taxon>
        <taxon>Sclerodermataceae</taxon>
        <taxon>Scleroderma</taxon>
    </lineage>
</organism>